<name>A0ABQ3A7Z3_9ACTN</name>
<sequence length="817" mass="87331">MLESLAAGGAQGMFPPVVTDGPDGTVVVLRHLSGPAEAAALTEALADPRLAPFLEALDRLDAWCLRAASQWNRLIGPGVLDLTNAQLFGPLSAELLEACLTSAKQQRAADFAMLRVAQYERFLDLFLRRLGRDLTEGLPDVPGIHGPVTAIRAHGDETHNGGGRVLRVEFAGGGRLAYKPRPASGEALFLAEGPEGAAVSVGPAGSDGPSGRPADSVFALLNGLPPASGPVRLPVLRCRRGRDAEGAGYSWHEWIEPPESVGVLRADGELALRGVVLGPLRARHFWHRAGALAAASFAFGITDLMGPNVPAGTRPGDDGPLLYPVDLEVYFTDAARLADTGLVQTTSDGGHHHVGLENVPRWCDLDGPPTCWTRDADGVLRLARRTRPLARTWTSSVVADTEGRAGYGPYLGRMLRGMFDAWTLMCRHREGIAEFIAGRAPGHVVRVLARPTREYAATLAASAPGAATADFAPDEWTQLARGDVPYFFRDADGGPLHALDPPGGTVHVELPDPADGCIRPPVAAVREGGRLDLARLGIALRDAVEHVFADLDGPEVAIHDDGVRITLRDLHRGEVSFDWTEIRRRITYSWDASKLRLRIAELTERDAMREAGDVGSANESGDVASAGEAGATHARGSEASPAYDGIRDRLLRLGRVDAALRGPWAASGFTDTQLEAKLGRLTDSGAEWLDGVIAEHGWPGRRLVGAEASTVASGLVQHLVDRTDFQRRCLRLIEAAAMDGDMRWCEAAYLVDALRLAEGREQVYGTKFQSQKGELVPSPIEDASHVDERRAGVGLGPLDDYAARLREHFGQAGGVSA</sequence>
<comment type="caution">
    <text evidence="2">The sequence shown here is derived from an EMBL/GenBank/DDBJ whole genome shotgun (WGS) entry which is preliminary data.</text>
</comment>
<evidence type="ECO:0000313" key="3">
    <source>
        <dbReference type="Proteomes" id="UP000600946"/>
    </source>
</evidence>
<evidence type="ECO:0000256" key="1">
    <source>
        <dbReference type="SAM" id="MobiDB-lite"/>
    </source>
</evidence>
<dbReference type="InterPro" id="IPR046732">
    <property type="entry name" value="DUF6624"/>
</dbReference>
<reference evidence="3" key="1">
    <citation type="journal article" date="2019" name="Int. J. Syst. Evol. Microbiol.">
        <title>The Global Catalogue of Microorganisms (GCM) 10K type strain sequencing project: providing services to taxonomists for standard genome sequencing and annotation.</title>
        <authorList>
            <consortium name="The Broad Institute Genomics Platform"/>
            <consortium name="The Broad Institute Genome Sequencing Center for Infectious Disease"/>
            <person name="Wu L."/>
            <person name="Ma J."/>
        </authorList>
    </citation>
    <scope>NUCLEOTIDE SEQUENCE [LARGE SCALE GENOMIC DNA]</scope>
    <source>
        <strain evidence="3">JCM 4594</strain>
    </source>
</reference>
<protein>
    <recommendedName>
        <fullName evidence="4">Lantibiotic biosynthesis protein dehydration domain-containing protein</fullName>
    </recommendedName>
</protein>
<dbReference type="Pfam" id="PF20329">
    <property type="entry name" value="DUF6624"/>
    <property type="match status" value="1"/>
</dbReference>
<feature type="region of interest" description="Disordered" evidence="1">
    <location>
        <begin position="611"/>
        <end position="640"/>
    </location>
</feature>
<proteinExistence type="predicted"/>
<dbReference type="EMBL" id="BMUU01000006">
    <property type="protein sequence ID" value="GGY40379.1"/>
    <property type="molecule type" value="Genomic_DNA"/>
</dbReference>
<accession>A0ABQ3A7Z3</accession>
<keyword evidence="3" id="KW-1185">Reference proteome</keyword>
<evidence type="ECO:0000313" key="2">
    <source>
        <dbReference type="EMBL" id="GGY40379.1"/>
    </source>
</evidence>
<dbReference type="Proteomes" id="UP000600946">
    <property type="component" value="Unassembled WGS sequence"/>
</dbReference>
<organism evidence="2 3">
    <name type="scientific">Streptomyces xanthochromogenes</name>
    <dbReference type="NCBI Taxonomy" id="67384"/>
    <lineage>
        <taxon>Bacteria</taxon>
        <taxon>Bacillati</taxon>
        <taxon>Actinomycetota</taxon>
        <taxon>Actinomycetes</taxon>
        <taxon>Kitasatosporales</taxon>
        <taxon>Streptomycetaceae</taxon>
        <taxon>Streptomyces</taxon>
    </lineage>
</organism>
<gene>
    <name evidence="2" type="ORF">GCM10010326_37980</name>
</gene>
<evidence type="ECO:0008006" key="4">
    <source>
        <dbReference type="Google" id="ProtNLM"/>
    </source>
</evidence>